<dbReference type="Gene3D" id="1.25.10.10">
    <property type="entry name" value="Leucine-rich Repeat Variant"/>
    <property type="match status" value="3"/>
</dbReference>
<evidence type="ECO:0000256" key="4">
    <source>
        <dbReference type="ARBA" id="ARBA00023242"/>
    </source>
</evidence>
<dbReference type="InterPro" id="IPR011989">
    <property type="entry name" value="ARM-like"/>
</dbReference>
<feature type="domain" description="MMS19 N-terminal" evidence="7">
    <location>
        <begin position="2"/>
        <end position="260"/>
    </location>
</feature>
<dbReference type="SUPFAM" id="SSF48371">
    <property type="entry name" value="ARM repeat"/>
    <property type="match status" value="1"/>
</dbReference>
<keyword evidence="5" id="KW-0206">Cytoskeleton</keyword>
<dbReference type="Pfam" id="PF14500">
    <property type="entry name" value="MMS19_N"/>
    <property type="match status" value="1"/>
</dbReference>
<dbReference type="InterPro" id="IPR029240">
    <property type="entry name" value="MMS19_N"/>
</dbReference>
<dbReference type="GO" id="GO:0005634">
    <property type="term" value="C:nucleus"/>
    <property type="evidence" value="ECO:0007669"/>
    <property type="project" value="UniProtKB-SubCell"/>
</dbReference>
<comment type="function">
    <text evidence="5">Key component of the cytosolic iron-sulfur protein assembly (CIA) complex, a multiprotein complex that mediates the incorporation of iron-sulfur cluster into apoproteins specifically involved in DNA metabolism and genomic integrity. In the CIA complex, MMS19 acts as an adapter between early-acting CIA components and a subset of cellular target iron-sulfur proteins.</text>
</comment>
<feature type="domain" description="MMS19 C-terminal" evidence="6">
    <location>
        <begin position="504"/>
        <end position="939"/>
    </location>
</feature>
<keyword evidence="5" id="KW-0234">DNA repair</keyword>
<evidence type="ECO:0000256" key="3">
    <source>
        <dbReference type="ARBA" id="ARBA00022737"/>
    </source>
</evidence>
<dbReference type="PANTHER" id="PTHR12891">
    <property type="entry name" value="DNA REPAIR/TRANSCRIPTION PROTEIN MET18/MMS19"/>
    <property type="match status" value="1"/>
</dbReference>
<dbReference type="InterPro" id="IPR024687">
    <property type="entry name" value="MMS19_C"/>
</dbReference>
<dbReference type="EnsemblMetazoa" id="XM_038214762.1">
    <property type="protein sequence ID" value="XP_038070690.1"/>
    <property type="gene ID" value="LOC119739727"/>
</dbReference>
<sequence>MLGPYLTSKENNIRGRGTLLLAEILHRLPRNKLSAEEAGLLTAFFCDRLKDHHSITTHTIYGMQSLSICSSLPTGDAAKICLNLFKEVRVQSLVQADRQSVFSIISNFLYSKLDELRELGSEFVYGFIQVMDGEKDPRNLVMAFQIVRTLIDHFPIDIFAEELFEVTSCYFPIDFKPPTNDPHGITTELLVGGLRGCLAATPKFAEFCLPLLMEKLSSQLQGAKIDAFETLAACASVYGAKHLKDYLEAVWSYCRKEVFQSLSQEGEQAALGCLCCVVKAVSDDRKEEGAMFSLDCFLDDILKESRKHINEPDMRFIHPSCRLLQAVASSSEAVCSKILAYTLPLLLDQFNKHPQAKQRQSIISILQAFIRVSLAFPYTDFPNPVSLHKDAILSILISMLSETNTSLKSVSAAGLGLLAETKGLLKDDDVVLVAEHMTKTFLSEGDSHLRQESVNALIHIATHHPSVTEGKVLPALLEQLNTEPMEVDAEGDRQAVSHVSHHSILNSMAALATQPALVECIVDRFMVHLQSLSNSDTSSKAEECVSTLQSILTVVTKSRTDPTNLSFFYQKLLPQILRMSVMAALDTRSEVGNSRLLCREEVIVLLAAIVRNVVQCLDLSLASELCQQYIEVFHRHNLSSIMSSEILNDDTVFKPLEIDSPWPQTQLVVLLTACVCSVRRGVTVPDQWQLLTSLLAMATSSDHELTSTTAAKCLAGLLNKFHAGPELDQHIQPIKEHLLTRLQPSNSEETTRQRALTCWIWLTKSLLLRSHPSCNQLASHLLALFEDDTLGTQAAEGLHLILSDSNDVLSPSSHADVKLMYRQRLFLQLLSGIIDGYGNTTSGNKKNYLLGLSHLLHFVPRQVLLSELPPLMPLLIQSLHQEDSALYQSVLERLALLTHDAPGIIAQYVDSLLPELLRLSGYEASMRVRMVALKCICELTTLEHHILFPHKMKVSRSLLPRLDDKKRTVRKEAVKARNSWMMLGSPAK</sequence>
<comment type="subunit">
    <text evidence="5">Component of the CIA complex.</text>
</comment>
<evidence type="ECO:0000256" key="2">
    <source>
        <dbReference type="ARBA" id="ARBA00009340"/>
    </source>
</evidence>
<dbReference type="PANTHER" id="PTHR12891:SF0">
    <property type="entry name" value="MMS19 NUCLEOTIDE EXCISION REPAIR PROTEIN HOMOLOG"/>
    <property type="match status" value="1"/>
</dbReference>
<dbReference type="GO" id="GO:0097361">
    <property type="term" value="C:cytosolic [4Fe-4S] assembly targeting complex"/>
    <property type="evidence" value="ECO:0007669"/>
    <property type="project" value="UniProtKB-UniRule"/>
</dbReference>
<dbReference type="GeneID" id="119739727"/>
<evidence type="ECO:0000256" key="5">
    <source>
        <dbReference type="RuleBase" id="RU367072"/>
    </source>
</evidence>
<evidence type="ECO:0000313" key="9">
    <source>
        <dbReference type="Proteomes" id="UP000887568"/>
    </source>
</evidence>
<keyword evidence="3" id="KW-0677">Repeat</keyword>
<dbReference type="AlphaFoldDB" id="A0A914B2Y0"/>
<dbReference type="Pfam" id="PF12460">
    <property type="entry name" value="MMS19_C"/>
    <property type="match status" value="1"/>
</dbReference>
<keyword evidence="5" id="KW-0963">Cytoplasm</keyword>
<evidence type="ECO:0000259" key="6">
    <source>
        <dbReference type="Pfam" id="PF12460"/>
    </source>
</evidence>
<evidence type="ECO:0000259" key="7">
    <source>
        <dbReference type="Pfam" id="PF14500"/>
    </source>
</evidence>
<reference evidence="8" key="1">
    <citation type="submission" date="2022-11" db="UniProtKB">
        <authorList>
            <consortium name="EnsemblMetazoa"/>
        </authorList>
    </citation>
    <scope>IDENTIFICATION</scope>
</reference>
<evidence type="ECO:0000256" key="1">
    <source>
        <dbReference type="ARBA" id="ARBA00004123"/>
    </source>
</evidence>
<comment type="similarity">
    <text evidence="2 5">Belongs to the MET18/MMS19 family.</text>
</comment>
<name>A0A914B2Y0_PATMI</name>
<dbReference type="GO" id="GO:0071817">
    <property type="term" value="C:MMXD complex"/>
    <property type="evidence" value="ECO:0007669"/>
    <property type="project" value="TreeGrafter"/>
</dbReference>
<keyword evidence="9" id="KW-1185">Reference proteome</keyword>
<keyword evidence="4 5" id="KW-0539">Nucleus</keyword>
<keyword evidence="5" id="KW-0227">DNA damage</keyword>
<dbReference type="InterPro" id="IPR039920">
    <property type="entry name" value="MMS19"/>
</dbReference>
<organism evidence="8 9">
    <name type="scientific">Patiria miniata</name>
    <name type="common">Bat star</name>
    <name type="synonym">Asterina miniata</name>
    <dbReference type="NCBI Taxonomy" id="46514"/>
    <lineage>
        <taxon>Eukaryota</taxon>
        <taxon>Metazoa</taxon>
        <taxon>Echinodermata</taxon>
        <taxon>Eleutherozoa</taxon>
        <taxon>Asterozoa</taxon>
        <taxon>Asteroidea</taxon>
        <taxon>Valvatacea</taxon>
        <taxon>Valvatida</taxon>
        <taxon>Asterinidae</taxon>
        <taxon>Patiria</taxon>
    </lineage>
</organism>
<dbReference type="GO" id="GO:0016226">
    <property type="term" value="P:iron-sulfur cluster assembly"/>
    <property type="evidence" value="ECO:0007669"/>
    <property type="project" value="UniProtKB-UniRule"/>
</dbReference>
<proteinExistence type="inferred from homology"/>
<dbReference type="InterPro" id="IPR016024">
    <property type="entry name" value="ARM-type_fold"/>
</dbReference>
<dbReference type="Proteomes" id="UP000887568">
    <property type="component" value="Unplaced"/>
</dbReference>
<accession>A0A914B2Y0</accession>
<dbReference type="RefSeq" id="XP_038070690.1">
    <property type="nucleotide sequence ID" value="XM_038214762.1"/>
</dbReference>
<dbReference type="GO" id="GO:0006281">
    <property type="term" value="P:DNA repair"/>
    <property type="evidence" value="ECO:0007669"/>
    <property type="project" value="UniProtKB-UniRule"/>
</dbReference>
<dbReference type="OrthoDB" id="342900at2759"/>
<comment type="subcellular location">
    <subcellularLocation>
        <location evidence="5">Cytoplasm</location>
        <location evidence="5">Cytoskeleton</location>
        <location evidence="5">Spindle</location>
    </subcellularLocation>
    <subcellularLocation>
        <location evidence="1 5">Nucleus</location>
    </subcellularLocation>
</comment>
<dbReference type="CTD" id="64210"/>
<protein>
    <recommendedName>
        <fullName evidence="5">MMS19 nucleotide excision repair protein</fullName>
    </recommendedName>
</protein>
<dbReference type="OMA" id="FSFMPEF"/>
<evidence type="ECO:0000313" key="8">
    <source>
        <dbReference type="EnsemblMetazoa" id="XP_038070690.1"/>
    </source>
</evidence>
<dbReference type="GO" id="GO:0051604">
    <property type="term" value="P:protein maturation"/>
    <property type="evidence" value="ECO:0007669"/>
    <property type="project" value="UniProtKB-UniRule"/>
</dbReference>